<reference evidence="1 2" key="1">
    <citation type="journal article" date="2017" name="G3 (Bethesda)">
        <title>The Physical Genome Mapping of Anopheles albimanus Corrected Scaffold Misassemblies and Identified Interarm Rearrangements in Genus Anopheles.</title>
        <authorList>
            <person name="Artemov G.N."/>
            <person name="Peery A.N."/>
            <person name="Jiang X."/>
            <person name="Tu Z."/>
            <person name="Stegniy V.N."/>
            <person name="Sharakhova M.V."/>
            <person name="Sharakhov I.V."/>
        </authorList>
    </citation>
    <scope>NUCLEOTIDE SEQUENCE [LARGE SCALE GENOMIC DNA]</scope>
    <source>
        <strain evidence="1 2">ALBI9_A</strain>
    </source>
</reference>
<evidence type="ECO:0000313" key="1">
    <source>
        <dbReference type="EnsemblMetazoa" id="AALB014649-PA"/>
    </source>
</evidence>
<reference evidence="1" key="2">
    <citation type="submission" date="2022-08" db="UniProtKB">
        <authorList>
            <consortium name="EnsemblMetazoa"/>
        </authorList>
    </citation>
    <scope>IDENTIFICATION</scope>
    <source>
        <strain evidence="1">STECLA/ALBI9_A</strain>
    </source>
</reference>
<accession>A0A182FYF7</accession>
<name>A0A182FYF7_ANOAL</name>
<dbReference type="VEuPathDB" id="VectorBase:AALB014649"/>
<protein>
    <submittedName>
        <fullName evidence="1">Uncharacterized protein</fullName>
    </submittedName>
</protein>
<evidence type="ECO:0000313" key="2">
    <source>
        <dbReference type="Proteomes" id="UP000069272"/>
    </source>
</evidence>
<keyword evidence="2" id="KW-1185">Reference proteome</keyword>
<dbReference type="EnsemblMetazoa" id="AALB014649-RA">
    <property type="protein sequence ID" value="AALB014649-PA"/>
    <property type="gene ID" value="AALB014649"/>
</dbReference>
<organism evidence="1 2">
    <name type="scientific">Anopheles albimanus</name>
    <name type="common">New world malaria mosquito</name>
    <dbReference type="NCBI Taxonomy" id="7167"/>
    <lineage>
        <taxon>Eukaryota</taxon>
        <taxon>Metazoa</taxon>
        <taxon>Ecdysozoa</taxon>
        <taxon>Arthropoda</taxon>
        <taxon>Hexapoda</taxon>
        <taxon>Insecta</taxon>
        <taxon>Pterygota</taxon>
        <taxon>Neoptera</taxon>
        <taxon>Endopterygota</taxon>
        <taxon>Diptera</taxon>
        <taxon>Nematocera</taxon>
        <taxon>Culicoidea</taxon>
        <taxon>Culicidae</taxon>
        <taxon>Anophelinae</taxon>
        <taxon>Anopheles</taxon>
    </lineage>
</organism>
<dbReference type="AlphaFoldDB" id="A0A182FYF7"/>
<proteinExistence type="predicted"/>
<sequence length="61" mass="6580">AFQEDGRGTWYTVRSIAGDLCFVAVIRTTALGAVRCLAPSDTKRKDQHESNGLTAALPQCL</sequence>
<dbReference type="Proteomes" id="UP000069272">
    <property type="component" value="Chromosome 2R"/>
</dbReference>